<evidence type="ECO:0000256" key="3">
    <source>
        <dbReference type="ARBA" id="ARBA00022692"/>
    </source>
</evidence>
<evidence type="ECO:0000256" key="9">
    <source>
        <dbReference type="ARBA" id="ARBA00022837"/>
    </source>
</evidence>
<dbReference type="SMART" id="SM00175">
    <property type="entry name" value="RAB"/>
    <property type="match status" value="1"/>
</dbReference>
<organism evidence="18 19">
    <name type="scientific">Elliptochloris bilobata</name>
    <dbReference type="NCBI Taxonomy" id="381761"/>
    <lineage>
        <taxon>Eukaryota</taxon>
        <taxon>Viridiplantae</taxon>
        <taxon>Chlorophyta</taxon>
        <taxon>core chlorophytes</taxon>
        <taxon>Trebouxiophyceae</taxon>
        <taxon>Trebouxiophyceae incertae sedis</taxon>
        <taxon>Elliptochloris clade</taxon>
        <taxon>Elliptochloris</taxon>
    </lineage>
</organism>
<keyword evidence="11 14" id="KW-0496">Mitochondrion</keyword>
<proteinExistence type="inferred from homology"/>
<dbReference type="GO" id="GO:0005525">
    <property type="term" value="F:GTP binding"/>
    <property type="evidence" value="ECO:0007669"/>
    <property type="project" value="UniProtKB-KW"/>
</dbReference>
<keyword evidence="4" id="KW-0479">Metal-binding</keyword>
<evidence type="ECO:0000256" key="16">
    <source>
        <dbReference type="SAM" id="Phobius"/>
    </source>
</evidence>
<feature type="transmembrane region" description="Helical" evidence="16">
    <location>
        <begin position="621"/>
        <end position="639"/>
    </location>
</feature>
<comment type="subcellular location">
    <subcellularLocation>
        <location evidence="1 14">Mitochondrion outer membrane</location>
        <topology evidence="1 14">Single-pass type IV membrane protein</topology>
    </subcellularLocation>
</comment>
<evidence type="ECO:0000256" key="13">
    <source>
        <dbReference type="ARBA" id="ARBA00023136"/>
    </source>
</evidence>
<dbReference type="PANTHER" id="PTHR46819">
    <property type="entry name" value="EF-HAND CALCIUM-BINDING DOMAIN-CONTAINING PROTEIN 7"/>
    <property type="match status" value="1"/>
</dbReference>
<dbReference type="InterPro" id="IPR013567">
    <property type="entry name" value="EF_hand_assoc_2"/>
</dbReference>
<dbReference type="Pfam" id="PF00071">
    <property type="entry name" value="Ras"/>
    <property type="match status" value="1"/>
</dbReference>
<evidence type="ECO:0000259" key="17">
    <source>
        <dbReference type="PROSITE" id="PS51423"/>
    </source>
</evidence>
<evidence type="ECO:0000256" key="1">
    <source>
        <dbReference type="ARBA" id="ARBA00004200"/>
    </source>
</evidence>
<keyword evidence="8 14" id="KW-0378">Hydrolase</keyword>
<name>A0AAW1SL52_9CHLO</name>
<dbReference type="InterPro" id="IPR020860">
    <property type="entry name" value="MIRO_dom"/>
</dbReference>
<dbReference type="Gene3D" id="1.10.238.10">
    <property type="entry name" value="EF-hand"/>
    <property type="match status" value="2"/>
</dbReference>
<dbReference type="SUPFAM" id="SSF47473">
    <property type="entry name" value="EF-hand"/>
    <property type="match status" value="1"/>
</dbReference>
<evidence type="ECO:0000256" key="6">
    <source>
        <dbReference type="ARBA" id="ARBA00022741"/>
    </source>
</evidence>
<protein>
    <recommendedName>
        <fullName evidence="14">Mitochondrial Rho GTPase</fullName>
        <ecNumber evidence="14">3.6.5.-</ecNumber>
    </recommendedName>
</protein>
<dbReference type="Gene3D" id="3.40.50.300">
    <property type="entry name" value="P-loop containing nucleotide triphosphate hydrolases"/>
    <property type="match status" value="1"/>
</dbReference>
<evidence type="ECO:0000256" key="12">
    <source>
        <dbReference type="ARBA" id="ARBA00023134"/>
    </source>
</evidence>
<keyword evidence="5" id="KW-0677">Repeat</keyword>
<keyword evidence="9 14" id="KW-0106">Calcium</keyword>
<evidence type="ECO:0000256" key="4">
    <source>
        <dbReference type="ARBA" id="ARBA00022723"/>
    </source>
</evidence>
<dbReference type="GO" id="GO:0007005">
    <property type="term" value="P:mitochondrion organization"/>
    <property type="evidence" value="ECO:0007669"/>
    <property type="project" value="InterPro"/>
</dbReference>
<dbReference type="InterPro" id="IPR052266">
    <property type="entry name" value="Miro-EF-hand_domain"/>
</dbReference>
<evidence type="ECO:0000256" key="15">
    <source>
        <dbReference type="SAM" id="MobiDB-lite"/>
    </source>
</evidence>
<evidence type="ECO:0000256" key="5">
    <source>
        <dbReference type="ARBA" id="ARBA00022737"/>
    </source>
</evidence>
<dbReference type="EMBL" id="JALJOU010000001">
    <property type="protein sequence ID" value="KAK9846318.1"/>
    <property type="molecule type" value="Genomic_DNA"/>
</dbReference>
<keyword evidence="12 14" id="KW-0342">GTP-binding</keyword>
<dbReference type="PROSITE" id="PS51423">
    <property type="entry name" value="MIRO"/>
    <property type="match status" value="1"/>
</dbReference>
<dbReference type="InterPro" id="IPR002048">
    <property type="entry name" value="EF_hand_dom"/>
</dbReference>
<evidence type="ECO:0000256" key="8">
    <source>
        <dbReference type="ARBA" id="ARBA00022801"/>
    </source>
</evidence>
<evidence type="ECO:0000256" key="10">
    <source>
        <dbReference type="ARBA" id="ARBA00022989"/>
    </source>
</evidence>
<evidence type="ECO:0000256" key="14">
    <source>
        <dbReference type="PIRNR" id="PIRNR037488"/>
    </source>
</evidence>
<keyword evidence="7 14" id="KW-1000">Mitochondrion outer membrane</keyword>
<comment type="similarity">
    <text evidence="2 14">Belongs to the mitochondrial Rho GTPase family.</text>
</comment>
<reference evidence="18 19" key="1">
    <citation type="journal article" date="2024" name="Nat. Commun.">
        <title>Phylogenomics reveals the evolutionary origins of lichenization in chlorophyte algae.</title>
        <authorList>
            <person name="Puginier C."/>
            <person name="Libourel C."/>
            <person name="Otte J."/>
            <person name="Skaloud P."/>
            <person name="Haon M."/>
            <person name="Grisel S."/>
            <person name="Petersen M."/>
            <person name="Berrin J.G."/>
            <person name="Delaux P.M."/>
            <person name="Dal Grande F."/>
            <person name="Keller J."/>
        </authorList>
    </citation>
    <scope>NUCLEOTIDE SEQUENCE [LARGE SCALE GENOMIC DNA]</scope>
    <source>
        <strain evidence="18 19">SAG 245.80</strain>
    </source>
</reference>
<gene>
    <name evidence="18" type="ORF">WJX81_001431</name>
</gene>
<evidence type="ECO:0000313" key="18">
    <source>
        <dbReference type="EMBL" id="KAK9846318.1"/>
    </source>
</evidence>
<dbReference type="Pfam" id="PF08356">
    <property type="entry name" value="EF_assoc_2"/>
    <property type="match status" value="1"/>
</dbReference>
<dbReference type="SMART" id="SM00173">
    <property type="entry name" value="RAS"/>
    <property type="match status" value="1"/>
</dbReference>
<evidence type="ECO:0000256" key="2">
    <source>
        <dbReference type="ARBA" id="ARBA00007981"/>
    </source>
</evidence>
<dbReference type="Proteomes" id="UP001445335">
    <property type="component" value="Unassembled WGS sequence"/>
</dbReference>
<dbReference type="SMART" id="SM00174">
    <property type="entry name" value="RHO"/>
    <property type="match status" value="1"/>
</dbReference>
<evidence type="ECO:0000256" key="7">
    <source>
        <dbReference type="ARBA" id="ARBA00022787"/>
    </source>
</evidence>
<dbReference type="PIRSF" id="PIRSF037488">
    <property type="entry name" value="Mt_Rho_GTPase"/>
    <property type="match status" value="1"/>
</dbReference>
<keyword evidence="10 16" id="KW-1133">Transmembrane helix</keyword>
<dbReference type="InterPro" id="IPR021181">
    <property type="entry name" value="Miro"/>
</dbReference>
<accession>A0AAW1SL52</accession>
<feature type="region of interest" description="Disordered" evidence="15">
    <location>
        <begin position="653"/>
        <end position="672"/>
    </location>
</feature>
<dbReference type="SUPFAM" id="SSF52540">
    <property type="entry name" value="P-loop containing nucleoside triphosphate hydrolases"/>
    <property type="match status" value="2"/>
</dbReference>
<dbReference type="InterPro" id="IPR027417">
    <property type="entry name" value="P-loop_NTPase"/>
</dbReference>
<dbReference type="PRINTS" id="PR00449">
    <property type="entry name" value="RASTRNSFRMNG"/>
</dbReference>
<dbReference type="EC" id="3.6.5.-" evidence="14"/>
<keyword evidence="3 16" id="KW-0812">Transmembrane</keyword>
<dbReference type="InterPro" id="IPR001806">
    <property type="entry name" value="Small_GTPase"/>
</dbReference>
<dbReference type="GO" id="GO:0005509">
    <property type="term" value="F:calcium ion binding"/>
    <property type="evidence" value="ECO:0007669"/>
    <property type="project" value="InterPro"/>
</dbReference>
<dbReference type="FunFam" id="1.10.238.10:FF:000011">
    <property type="entry name" value="Mitochondrial Rho GTPase"/>
    <property type="match status" value="1"/>
</dbReference>
<dbReference type="GO" id="GO:0003924">
    <property type="term" value="F:GTPase activity"/>
    <property type="evidence" value="ECO:0007669"/>
    <property type="project" value="InterPro"/>
</dbReference>
<dbReference type="PANTHER" id="PTHR46819:SF1">
    <property type="entry name" value="EF-HAND CALCIUM-BINDING DOMAIN-CONTAINING PROTEIN 7"/>
    <property type="match status" value="1"/>
</dbReference>
<dbReference type="InterPro" id="IPR018247">
    <property type="entry name" value="EF_Hand_1_Ca_BS"/>
</dbReference>
<keyword evidence="13 14" id="KW-0472">Membrane</keyword>
<dbReference type="AlphaFoldDB" id="A0AAW1SL52"/>
<sequence>MEKGEVKIAVIGDPGVGKTSLITAAATETFPDHPPPVLPPTRLSADSTPEGVPILITDTLSRPEDRPALEAACTQADVIVLAFDTGQPTTLQRVRTYWLPELRRLNVRVPIILVGCKNDIKPAEERAALQDAVVPVMKDCKEIETCLECSAEKLVFVGEVFYYALKAVVHPTGPLFDATAQGGQGALTPLCVKALKRIFLMCDLDRDGALSDAELNAFQVRCFAAPLQPEELAGVKRVVADKMKEGEMRGVTAAGLTLPGFLFLHALFIERGRLETTWAVLRKFGYDNTLHLSDAVLAAADIPRSPDQVVELTEAARAFLVATFQRADRDSDGALSPGDCDELFSPAPSAPWRRALAGGPLVEERPGGLLPLRSWLALWAALAAASPRKCLEHLLLLGYAGEPAALLAPSRPRRVERGMPTGPARGVFQVLVFGAGGAGKSELLQALAGSRLAPGAAAAGEGLTALAQVERERDRSLATLVIRELDGAGSKHLLAAPSPADALAPYDLAVFVFDSGVLGSLKAAAAQLARVASASGDVLPTLLLAAKDDLGMAPEVEAEAAAVCAALGLPLPLSVARREAPGKRLAGALLAALEQPERELPIPLTPSLKAARQYRRMLRRALLYTAAGTAGALAFYGLLRLARHWRAQREAAAGGAWERQPGAEPGARRPVGLAELASPDTVVAGEQPLWRR</sequence>
<dbReference type="InterPro" id="IPR011992">
    <property type="entry name" value="EF-hand-dom_pair"/>
</dbReference>
<dbReference type="GO" id="GO:0005741">
    <property type="term" value="C:mitochondrial outer membrane"/>
    <property type="evidence" value="ECO:0007669"/>
    <property type="project" value="UniProtKB-SubCell"/>
</dbReference>
<keyword evidence="19" id="KW-1185">Reference proteome</keyword>
<feature type="domain" description="Miro" evidence="17">
    <location>
        <begin position="3"/>
        <end position="170"/>
    </location>
</feature>
<evidence type="ECO:0000256" key="11">
    <source>
        <dbReference type="ARBA" id="ARBA00023128"/>
    </source>
</evidence>
<evidence type="ECO:0000313" key="19">
    <source>
        <dbReference type="Proteomes" id="UP001445335"/>
    </source>
</evidence>
<dbReference type="Pfam" id="PF13202">
    <property type="entry name" value="EF-hand_5"/>
    <property type="match status" value="2"/>
</dbReference>
<comment type="caution">
    <text evidence="18">The sequence shown here is derived from an EMBL/GenBank/DDBJ whole genome shotgun (WGS) entry which is preliminary data.</text>
</comment>
<keyword evidence="6 14" id="KW-0547">Nucleotide-binding</keyword>
<dbReference type="PROSITE" id="PS00018">
    <property type="entry name" value="EF_HAND_1"/>
    <property type="match status" value="1"/>
</dbReference>